<dbReference type="Proteomes" id="UP000255165">
    <property type="component" value="Unassembled WGS sequence"/>
</dbReference>
<accession>A0A370NQC8</accession>
<dbReference type="Pfam" id="PF05930">
    <property type="entry name" value="Phage_AlpA"/>
    <property type="match status" value="1"/>
</dbReference>
<proteinExistence type="predicted"/>
<dbReference type="AlphaFoldDB" id="A0A370NQC8"/>
<reference evidence="2" key="1">
    <citation type="submission" date="2018-06" db="EMBL/GenBank/DDBJ databases">
        <authorList>
            <person name="Feng T."/>
            <person name="Jeon C.O."/>
        </authorList>
    </citation>
    <scope>NUCLEOTIDE SEQUENCE [LARGE SCALE GENOMIC DNA]</scope>
    <source>
        <strain evidence="2">S23</strain>
    </source>
</reference>
<evidence type="ECO:0000313" key="2">
    <source>
        <dbReference type="Proteomes" id="UP000255165"/>
    </source>
</evidence>
<gene>
    <name evidence="1" type="ORF">DN412_24210</name>
</gene>
<dbReference type="Gene3D" id="1.10.238.160">
    <property type="match status" value="1"/>
</dbReference>
<keyword evidence="2" id="KW-1185">Reference proteome</keyword>
<protein>
    <submittedName>
        <fullName evidence="1">Transcriptional regulator</fullName>
    </submittedName>
</protein>
<dbReference type="InterPro" id="IPR010260">
    <property type="entry name" value="AlpA"/>
</dbReference>
<dbReference type="EMBL" id="QKWJ01000035">
    <property type="protein sequence ID" value="RDK07781.1"/>
    <property type="molecule type" value="Genomic_DNA"/>
</dbReference>
<name>A0A370NQC8_9BURK</name>
<comment type="caution">
    <text evidence="1">The sequence shown here is derived from an EMBL/GenBank/DDBJ whole genome shotgun (WGS) entry which is preliminary data.</text>
</comment>
<evidence type="ECO:0000313" key="1">
    <source>
        <dbReference type="EMBL" id="RDK07781.1"/>
    </source>
</evidence>
<organism evidence="1 2">
    <name type="scientific">Cupriavidus lacunae</name>
    <dbReference type="NCBI Taxonomy" id="2666307"/>
    <lineage>
        <taxon>Bacteria</taxon>
        <taxon>Pseudomonadati</taxon>
        <taxon>Pseudomonadota</taxon>
        <taxon>Betaproteobacteria</taxon>
        <taxon>Burkholderiales</taxon>
        <taxon>Burkholderiaceae</taxon>
        <taxon>Cupriavidus</taxon>
    </lineage>
</organism>
<dbReference type="RefSeq" id="WP_115213909.1">
    <property type="nucleotide sequence ID" value="NZ_QKWJ01000035.1"/>
</dbReference>
<sequence length="89" mass="9713">MPQGTTTHAKRSSTSTLLAHLIGKLPDTGYVRQSQLIPAILPFSSATLWRKVKAGTFPKPVKLSERVTAWDASSIREYLADPAGYRSEG</sequence>